<evidence type="ECO:0000313" key="3">
    <source>
        <dbReference type="Proteomes" id="UP000799118"/>
    </source>
</evidence>
<gene>
    <name evidence="2" type="ORF">BT96DRAFT_950515</name>
</gene>
<feature type="compositionally biased region" description="Low complexity" evidence="1">
    <location>
        <begin position="1"/>
        <end position="23"/>
    </location>
</feature>
<organism evidence="2 3">
    <name type="scientific">Gymnopus androsaceus JB14</name>
    <dbReference type="NCBI Taxonomy" id="1447944"/>
    <lineage>
        <taxon>Eukaryota</taxon>
        <taxon>Fungi</taxon>
        <taxon>Dikarya</taxon>
        <taxon>Basidiomycota</taxon>
        <taxon>Agaricomycotina</taxon>
        <taxon>Agaricomycetes</taxon>
        <taxon>Agaricomycetidae</taxon>
        <taxon>Agaricales</taxon>
        <taxon>Marasmiineae</taxon>
        <taxon>Omphalotaceae</taxon>
        <taxon>Gymnopus</taxon>
    </lineage>
</organism>
<dbReference type="EMBL" id="ML770132">
    <property type="protein sequence ID" value="KAE9384505.1"/>
    <property type="molecule type" value="Genomic_DNA"/>
</dbReference>
<feature type="region of interest" description="Disordered" evidence="1">
    <location>
        <begin position="1"/>
        <end position="112"/>
    </location>
</feature>
<feature type="compositionally biased region" description="Low complexity" evidence="1">
    <location>
        <begin position="96"/>
        <end position="112"/>
    </location>
</feature>
<evidence type="ECO:0000313" key="2">
    <source>
        <dbReference type="EMBL" id="KAE9384505.1"/>
    </source>
</evidence>
<dbReference type="OrthoDB" id="2683368at2759"/>
<feature type="compositionally biased region" description="Basic and acidic residues" evidence="1">
    <location>
        <begin position="159"/>
        <end position="170"/>
    </location>
</feature>
<name>A0A6A4GGW7_9AGAR</name>
<sequence length="372" mass="40669">MLSNPRAGGLPSGPRSRSTGPSRQQNARRSEERYADIPIPSSSRHVRQQKSIASFPREPTRSRPPPSSPPALSDSGRNWQRRHAPQSQSSYDSAPELSRSRASQESSASSVSSLFDRVRNGAASYASSFTSLEDSGNDTEERQGRSLRKQRIVSPEPSSPERDFDTKRTDTGTGDGYTVWSRVATAASTLTISVGKAWASNIATYAGEETPVGQESRLTRAMKAYHVEKARDPSDLPAWLFEEHERQPRRAGRAGRPEVSAEVDALPAATPSRGRRVRAFPESSTTSASARTERSAMRDTESAEPSGQAPKAQAIDRLKALREARRPQVDTAPNTRALSREQPASTYEEPRQRAPKVGLPSGPGPASRTRRR</sequence>
<feature type="region of interest" description="Disordered" evidence="1">
    <location>
        <begin position="127"/>
        <end position="177"/>
    </location>
</feature>
<keyword evidence="3" id="KW-1185">Reference proteome</keyword>
<dbReference type="AlphaFoldDB" id="A0A6A4GGW7"/>
<feature type="compositionally biased region" description="Basic and acidic residues" evidence="1">
    <location>
        <begin position="314"/>
        <end position="328"/>
    </location>
</feature>
<accession>A0A6A4GGW7</accession>
<dbReference type="Proteomes" id="UP000799118">
    <property type="component" value="Unassembled WGS sequence"/>
</dbReference>
<evidence type="ECO:0000256" key="1">
    <source>
        <dbReference type="SAM" id="MobiDB-lite"/>
    </source>
</evidence>
<feature type="compositionally biased region" description="Basic and acidic residues" evidence="1">
    <location>
        <begin position="291"/>
        <end position="301"/>
    </location>
</feature>
<protein>
    <submittedName>
        <fullName evidence="2">Uncharacterized protein</fullName>
    </submittedName>
</protein>
<feature type="compositionally biased region" description="Polar residues" evidence="1">
    <location>
        <begin position="331"/>
        <end position="345"/>
    </location>
</feature>
<feature type="region of interest" description="Disordered" evidence="1">
    <location>
        <begin position="245"/>
        <end position="372"/>
    </location>
</feature>
<reference evidence="2" key="1">
    <citation type="journal article" date="2019" name="Environ. Microbiol.">
        <title>Fungal ecological strategies reflected in gene transcription - a case study of two litter decomposers.</title>
        <authorList>
            <person name="Barbi F."/>
            <person name="Kohler A."/>
            <person name="Barry K."/>
            <person name="Baskaran P."/>
            <person name="Daum C."/>
            <person name="Fauchery L."/>
            <person name="Ihrmark K."/>
            <person name="Kuo A."/>
            <person name="LaButti K."/>
            <person name="Lipzen A."/>
            <person name="Morin E."/>
            <person name="Grigoriev I.V."/>
            <person name="Henrissat B."/>
            <person name="Lindahl B."/>
            <person name="Martin F."/>
        </authorList>
    </citation>
    <scope>NUCLEOTIDE SEQUENCE</scope>
    <source>
        <strain evidence="2">JB14</strain>
    </source>
</reference>
<proteinExistence type="predicted"/>